<sequence length="380" mass="38064">MISKKAIAICAIVGVSVSGIVMAAPANAEPVSNSYAIVGSDTLQDVVNAAVNGTTVSGSNVRSLANGTAVGSFDATGGVLIQTKPAGARFGRPNGSGDGVKALSRSLDGAAYTSATPGSPAAIITGQVDIARSSSGPGSSANTNGLLAYVPFGRDALTYAHSGTNTGFDNLDLATLTGIFNCSITAVNGVSVTAVIPQAGSGTRESWLSKLSLTSAYSTANPSCVKVGQEHDTIALADGSPFPDNAITAMSAAQWVAQNTGAGINRIGTATNRVGMLNPAKVGTPIAGTNAVTGAGAAMTPNSAFYSNATWGRDTYLVVEYARIEAGNPKFDATLANLLDPSKASSLTNTGTFASTTGAAKKKFGFLAPSSTTPLRSNLR</sequence>
<feature type="chain" id="PRO_5047468415" description="PBP domain-containing protein" evidence="1">
    <location>
        <begin position="24"/>
        <end position="380"/>
    </location>
</feature>
<name>A0ABY2J041_9MICO</name>
<comment type="caution">
    <text evidence="2">The sequence shown here is derived from an EMBL/GenBank/DDBJ whole genome shotgun (WGS) entry which is preliminary data.</text>
</comment>
<reference evidence="2 3" key="1">
    <citation type="submission" date="2019-03" db="EMBL/GenBank/DDBJ databases">
        <title>Genomics of glacier-inhabiting Cryobacterium strains.</title>
        <authorList>
            <person name="Liu Q."/>
            <person name="Xin Y.-H."/>
        </authorList>
    </citation>
    <scope>NUCLEOTIDE SEQUENCE [LARGE SCALE GENOMIC DNA]</scope>
    <source>
        <strain evidence="2 3">TMT1-23-1</strain>
    </source>
</reference>
<protein>
    <recommendedName>
        <fullName evidence="4">PBP domain-containing protein</fullName>
    </recommendedName>
</protein>
<proteinExistence type="predicted"/>
<evidence type="ECO:0000313" key="3">
    <source>
        <dbReference type="Proteomes" id="UP000297853"/>
    </source>
</evidence>
<dbReference type="SUPFAM" id="SSF53850">
    <property type="entry name" value="Periplasmic binding protein-like II"/>
    <property type="match status" value="1"/>
</dbReference>
<gene>
    <name evidence="2" type="ORF">E3T28_12045</name>
</gene>
<organism evidence="2 3">
    <name type="scientific">Cryobacterium sinapicolor</name>
    <dbReference type="NCBI Taxonomy" id="1259236"/>
    <lineage>
        <taxon>Bacteria</taxon>
        <taxon>Bacillati</taxon>
        <taxon>Actinomycetota</taxon>
        <taxon>Actinomycetes</taxon>
        <taxon>Micrococcales</taxon>
        <taxon>Microbacteriaceae</taxon>
        <taxon>Cryobacterium</taxon>
    </lineage>
</organism>
<evidence type="ECO:0008006" key="4">
    <source>
        <dbReference type="Google" id="ProtNLM"/>
    </source>
</evidence>
<evidence type="ECO:0000256" key="1">
    <source>
        <dbReference type="SAM" id="SignalP"/>
    </source>
</evidence>
<dbReference type="RefSeq" id="WP_134431481.1">
    <property type="nucleotide sequence ID" value="NZ_SOGQ01000061.1"/>
</dbReference>
<keyword evidence="1" id="KW-0732">Signal</keyword>
<dbReference type="Proteomes" id="UP000297853">
    <property type="component" value="Unassembled WGS sequence"/>
</dbReference>
<feature type="signal peptide" evidence="1">
    <location>
        <begin position="1"/>
        <end position="23"/>
    </location>
</feature>
<keyword evidence="3" id="KW-1185">Reference proteome</keyword>
<dbReference type="EMBL" id="SOGQ01000061">
    <property type="protein sequence ID" value="TFC96569.1"/>
    <property type="molecule type" value="Genomic_DNA"/>
</dbReference>
<accession>A0ABY2J041</accession>
<evidence type="ECO:0000313" key="2">
    <source>
        <dbReference type="EMBL" id="TFC96569.1"/>
    </source>
</evidence>
<dbReference type="Gene3D" id="3.40.190.10">
    <property type="entry name" value="Periplasmic binding protein-like II"/>
    <property type="match status" value="2"/>
</dbReference>